<reference evidence="1 2" key="1">
    <citation type="submission" date="2022-12" db="EMBL/GenBank/DDBJ databases">
        <authorList>
            <person name="Mo P."/>
        </authorList>
    </citation>
    <scope>NUCLEOTIDE SEQUENCE [LARGE SCALE GENOMIC DNA]</scope>
    <source>
        <strain evidence="1 2">HUAS 2-6</strain>
    </source>
</reference>
<dbReference type="RefSeq" id="WP_270083309.1">
    <property type="nucleotide sequence ID" value="NZ_CP115300.1"/>
</dbReference>
<dbReference type="Proteomes" id="UP001212326">
    <property type="component" value="Chromosome"/>
</dbReference>
<organism evidence="1 2">
    <name type="scientific">Streptomyces camelliae</name>
    <dbReference type="NCBI Taxonomy" id="3004093"/>
    <lineage>
        <taxon>Bacteria</taxon>
        <taxon>Bacillati</taxon>
        <taxon>Actinomycetota</taxon>
        <taxon>Actinomycetes</taxon>
        <taxon>Kitasatosporales</taxon>
        <taxon>Streptomycetaceae</taxon>
        <taxon>Streptomyces</taxon>
    </lineage>
</organism>
<evidence type="ECO:0000313" key="2">
    <source>
        <dbReference type="Proteomes" id="UP001212326"/>
    </source>
</evidence>
<protein>
    <submittedName>
        <fullName evidence="1">Uncharacterized protein</fullName>
    </submittedName>
</protein>
<keyword evidence="2" id="KW-1185">Reference proteome</keyword>
<name>A0ABY7P8X1_9ACTN</name>
<dbReference type="EMBL" id="CP115300">
    <property type="protein sequence ID" value="WBO65773.1"/>
    <property type="molecule type" value="Genomic_DNA"/>
</dbReference>
<evidence type="ECO:0000313" key="1">
    <source>
        <dbReference type="EMBL" id="WBO65773.1"/>
    </source>
</evidence>
<gene>
    <name evidence="1" type="ORF">O1G22_24645</name>
</gene>
<proteinExistence type="predicted"/>
<sequence length="456" mass="48018">MTAVLSTGWDSVRQRATLSAQAAGAAAPVERLTALGRAELLGRLRWEVLQGGTLFLTYPQLLDGAAFAALRPAALLDELAIRAIGGGGVLPIRVNSRNADLAGQLIAMLSTGFLFSSLPIPDEQCLRLQRELAVRADSEAAAAALAAEGPVGLADRLLAATGVLDTPLRRRTVARWGDWLEAAEHGLLEVSPLTPADYATAYALLPPPRPEDAASAEGRAVLASWTGGEFDVNGLPSRSRLYESLDPLLRSGDPNAQADARTLRESFDETYYRAIAVSEGCLLGLASPRRGVRRREAAALVEQTPIVIFPTRFELRLGLMSGEQWQRYTDDAADALANWWHRRDLAALQEVGDLLAGRTKEPPAAGVDEVSVSRLQRFVHSAHGVTAQMAAGGGISLATSLLGQGTSGAFAAGAGGALTPVVVAAVAAGVTRLTDFRGRYDVIELPGVIPGGPHGH</sequence>
<accession>A0ABY7P8X1</accession>